<dbReference type="PANTHER" id="PTHR13696:SF99">
    <property type="entry name" value="COBYRINIC ACID AC-DIAMIDE SYNTHASE"/>
    <property type="match status" value="1"/>
</dbReference>
<organism evidence="2 3">
    <name type="scientific">Bradyrhizobium japonicum</name>
    <dbReference type="NCBI Taxonomy" id="375"/>
    <lineage>
        <taxon>Bacteria</taxon>
        <taxon>Pseudomonadati</taxon>
        <taxon>Pseudomonadota</taxon>
        <taxon>Alphaproteobacteria</taxon>
        <taxon>Hyphomicrobiales</taxon>
        <taxon>Nitrobacteraceae</taxon>
        <taxon>Bradyrhizobium</taxon>
    </lineage>
</organism>
<dbReference type="InterPro" id="IPR050678">
    <property type="entry name" value="DNA_Partitioning_ATPase"/>
</dbReference>
<dbReference type="RefSeq" id="WP_085399558.1">
    <property type="nucleotide sequence ID" value="NZ_NAFL01000226.1"/>
</dbReference>
<sequence>MSKAPKKMKTLALFNHKGGVGKTTLTVNVADTLVDLGFKVLLIDADPQCNLTSFYLEEKYLDELLGESDDADGGTVWSAIKPVVDGKGPIKDIDLVDIREGLYLCPGDVLLADYEEELPAAWIGSFARKQRDYDVMCALSHAIRAMGKKCNADIIIYDVGPNVGPLNRTILLDADHFATPVAADLFSLRALSTVGRSLARWIKDWKTVRGLAGTAEKKTLLDGKPEYLGYITSSYKVSSGRIATLPHEYWEAKIAPRVNSKIIADLRAVDPALAPHGSHKIGVIKNFQSLAPQAQHLGLAIGKLKGHANSGYYSQIEEAASEFDDLTREIVKRMGLKIP</sequence>
<protein>
    <recommendedName>
        <fullName evidence="1">AAA domain-containing protein</fullName>
    </recommendedName>
</protein>
<proteinExistence type="predicted"/>
<dbReference type="InterPro" id="IPR027417">
    <property type="entry name" value="P-loop_NTPase"/>
</dbReference>
<comment type="caution">
    <text evidence="2">The sequence shown here is derived from an EMBL/GenBank/DDBJ whole genome shotgun (WGS) entry which is preliminary data.</text>
</comment>
<dbReference type="CDD" id="cd02042">
    <property type="entry name" value="ParAB_family"/>
    <property type="match status" value="1"/>
</dbReference>
<evidence type="ECO:0000259" key="1">
    <source>
        <dbReference type="Pfam" id="PF13614"/>
    </source>
</evidence>
<accession>A0A1Y2JW89</accession>
<feature type="domain" description="AAA" evidence="1">
    <location>
        <begin position="8"/>
        <end position="198"/>
    </location>
</feature>
<dbReference type="Proteomes" id="UP000193335">
    <property type="component" value="Unassembled WGS sequence"/>
</dbReference>
<dbReference type="AlphaFoldDB" id="A0A1Y2JW89"/>
<reference evidence="2 3" key="1">
    <citation type="submission" date="2017-03" db="EMBL/GenBank/DDBJ databases">
        <title>Whole genome sequences of fourteen strains of Bradyrhizobium canariense and one strain of Bradyrhizobium japonicum isolated from Lupinus (Papilionoideae: Genisteae) species in Algeria.</title>
        <authorList>
            <person name="Crovadore J."/>
            <person name="Chekireb D."/>
            <person name="Brachmann A."/>
            <person name="Chablais R."/>
            <person name="Cochard B."/>
            <person name="Lefort F."/>
        </authorList>
    </citation>
    <scope>NUCLEOTIDE SEQUENCE [LARGE SCALE GENOMIC DNA]</scope>
    <source>
        <strain evidence="2 3">UBMA197</strain>
    </source>
</reference>
<evidence type="ECO:0000313" key="3">
    <source>
        <dbReference type="Proteomes" id="UP000193335"/>
    </source>
</evidence>
<dbReference type="EMBL" id="NAFL01000226">
    <property type="protein sequence ID" value="OSJ34881.1"/>
    <property type="molecule type" value="Genomic_DNA"/>
</dbReference>
<dbReference type="Gene3D" id="3.40.50.300">
    <property type="entry name" value="P-loop containing nucleotide triphosphate hydrolases"/>
    <property type="match status" value="1"/>
</dbReference>
<dbReference type="SUPFAM" id="SSF52540">
    <property type="entry name" value="P-loop containing nucleoside triphosphate hydrolases"/>
    <property type="match status" value="1"/>
</dbReference>
<dbReference type="Pfam" id="PF13614">
    <property type="entry name" value="AAA_31"/>
    <property type="match status" value="1"/>
</dbReference>
<dbReference type="InterPro" id="IPR025669">
    <property type="entry name" value="AAA_dom"/>
</dbReference>
<gene>
    <name evidence="2" type="ORF">BSZ19_10765</name>
</gene>
<name>A0A1Y2JW89_BRAJP</name>
<evidence type="ECO:0000313" key="2">
    <source>
        <dbReference type="EMBL" id="OSJ34881.1"/>
    </source>
</evidence>
<dbReference type="PANTHER" id="PTHR13696">
    <property type="entry name" value="P-LOOP CONTAINING NUCLEOSIDE TRIPHOSPHATE HYDROLASE"/>
    <property type="match status" value="1"/>
</dbReference>